<sequence>MSGAPEASTNSRPKGDYSHRLAERDPREPLTITVTYRGGSECWWELRARGVTIRRPGSLSLHDVLMWLEGKR</sequence>
<proteinExistence type="predicted"/>
<name>A0A0H5Q604_9ZZZZ</name>
<dbReference type="EMBL" id="LN853874">
    <property type="protein sequence ID" value="CRY96850.1"/>
    <property type="molecule type" value="Genomic_DNA"/>
</dbReference>
<reference evidence="2" key="1">
    <citation type="submission" date="2015-06" db="EMBL/GenBank/DDBJ databases">
        <authorList>
            <person name="Joergensen T."/>
        </authorList>
    </citation>
    <scope>NUCLEOTIDE SEQUENCE</scope>
    <source>
        <strain evidence="2">RGFK1305</strain>
    </source>
</reference>
<reference evidence="2" key="2">
    <citation type="submission" date="2015-07" db="EMBL/GenBank/DDBJ databases">
        <title>Plasmids, circular viruses and viroids from rat gut.</title>
        <authorList>
            <person name="Jorgensen T.J."/>
            <person name="Hansen M.A."/>
            <person name="Xu Z."/>
            <person name="Tabak M.A."/>
            <person name="Sorensen S.J."/>
            <person name="Hansen L.H."/>
        </authorList>
    </citation>
    <scope>NUCLEOTIDE SEQUENCE</scope>
    <source>
        <strain evidence="2">RGFK1305</strain>
    </source>
</reference>
<feature type="region of interest" description="Disordered" evidence="1">
    <location>
        <begin position="1"/>
        <end position="28"/>
    </location>
</feature>
<evidence type="ECO:0000256" key="1">
    <source>
        <dbReference type="SAM" id="MobiDB-lite"/>
    </source>
</evidence>
<dbReference type="AlphaFoldDB" id="A0A0H5Q604"/>
<accession>A0A0H5Q604</accession>
<organism evidence="2">
    <name type="scientific">uncultured prokaryote</name>
    <dbReference type="NCBI Taxonomy" id="198431"/>
    <lineage>
        <taxon>unclassified sequences</taxon>
        <taxon>environmental samples</taxon>
    </lineage>
</organism>
<feature type="compositionally biased region" description="Basic and acidic residues" evidence="1">
    <location>
        <begin position="13"/>
        <end position="28"/>
    </location>
</feature>
<evidence type="ECO:0000313" key="2">
    <source>
        <dbReference type="EMBL" id="CRY96850.1"/>
    </source>
</evidence>
<protein>
    <submittedName>
        <fullName evidence="2">Uncharacterized protein</fullName>
    </submittedName>
</protein>